<dbReference type="AlphaFoldDB" id="A0A292Q0K6"/>
<evidence type="ECO:0000313" key="4">
    <source>
        <dbReference type="Proteomes" id="UP001412239"/>
    </source>
</evidence>
<proteinExistence type="predicted"/>
<feature type="transmembrane region" description="Helical" evidence="2">
    <location>
        <begin position="188"/>
        <end position="212"/>
    </location>
</feature>
<protein>
    <submittedName>
        <fullName evidence="3">Uncharacterized protein</fullName>
    </submittedName>
</protein>
<gene>
    <name evidence="3" type="ORF">GSTUAT00002995001</name>
</gene>
<evidence type="ECO:0000256" key="1">
    <source>
        <dbReference type="SAM" id="MobiDB-lite"/>
    </source>
</evidence>
<feature type="region of interest" description="Disordered" evidence="1">
    <location>
        <begin position="67"/>
        <end position="94"/>
    </location>
</feature>
<keyword evidence="2" id="KW-0472">Membrane</keyword>
<name>A0A292Q0K6_9PEZI</name>
<feature type="transmembrane region" description="Helical" evidence="2">
    <location>
        <begin position="113"/>
        <end position="134"/>
    </location>
</feature>
<sequence>MTPFRGRADGGGPLASREKEFNPPRPPFLKHHSSTPSNDSLGRKIQRHLDAGNPLYIGFDPANPPRDSTLAGQARAGDADRGANGEEHTTAGRRKGRGWRVARVLSCGVPLDIYAKIILATGMILALSSLLWSINRLIQRKGVMGRDNLTIFSYMIIFHCIWGVILFATCFFGFILMWGKWRRSPTAALFFTLTWILITILLLLTSVLWLYFYFHLRDRSFTRCSEKTTSTGPAFDRDAPVRQATKTQIDNCLLRRRTRAGEILPWGIAYTLMSYAGIIVALWGMDYRRRLLEIRECEELEKGPGAEGEKVGLLLGTAPLGRLAHSRRMIIGPRKSELEVSSVEEGQRPRDTIVRFSGTVRVGEAAPTSPSSHGRHRDRKGSDSSVESLGLGISVEGQSFVGNSSQGRGMAY</sequence>
<feature type="region of interest" description="Disordered" evidence="1">
    <location>
        <begin position="360"/>
        <end position="387"/>
    </location>
</feature>
<keyword evidence="4" id="KW-1185">Reference proteome</keyword>
<dbReference type="EMBL" id="LN890980">
    <property type="protein sequence ID" value="CUS12944.1"/>
    <property type="molecule type" value="Genomic_DNA"/>
</dbReference>
<evidence type="ECO:0000313" key="3">
    <source>
        <dbReference type="EMBL" id="CUS12944.1"/>
    </source>
</evidence>
<feature type="region of interest" description="Disordered" evidence="1">
    <location>
        <begin position="1"/>
        <end position="42"/>
    </location>
</feature>
<evidence type="ECO:0000256" key="2">
    <source>
        <dbReference type="SAM" id="Phobius"/>
    </source>
</evidence>
<feature type="compositionally biased region" description="Basic and acidic residues" evidence="1">
    <location>
        <begin position="77"/>
        <end position="90"/>
    </location>
</feature>
<accession>A0A292Q0K6</accession>
<feature type="transmembrane region" description="Helical" evidence="2">
    <location>
        <begin position="154"/>
        <end position="176"/>
    </location>
</feature>
<dbReference type="Proteomes" id="UP001412239">
    <property type="component" value="Unassembled WGS sequence"/>
</dbReference>
<feature type="transmembrane region" description="Helical" evidence="2">
    <location>
        <begin position="263"/>
        <end position="285"/>
    </location>
</feature>
<keyword evidence="2" id="KW-1133">Transmembrane helix</keyword>
<organism evidence="3 4">
    <name type="scientific">Tuber aestivum</name>
    <name type="common">summer truffle</name>
    <dbReference type="NCBI Taxonomy" id="59557"/>
    <lineage>
        <taxon>Eukaryota</taxon>
        <taxon>Fungi</taxon>
        <taxon>Dikarya</taxon>
        <taxon>Ascomycota</taxon>
        <taxon>Pezizomycotina</taxon>
        <taxon>Pezizomycetes</taxon>
        <taxon>Pezizales</taxon>
        <taxon>Tuberaceae</taxon>
        <taxon>Tuber</taxon>
    </lineage>
</organism>
<reference evidence="3" key="1">
    <citation type="submission" date="2015-10" db="EMBL/GenBank/DDBJ databases">
        <authorList>
            <person name="Regsiter A."/>
            <person name="william w."/>
        </authorList>
    </citation>
    <scope>NUCLEOTIDE SEQUENCE</scope>
    <source>
        <strain evidence="3">Montdore</strain>
    </source>
</reference>
<keyword evidence="2" id="KW-0812">Transmembrane</keyword>